<name>A0A5Q2MIV1_9ACTN</name>
<evidence type="ECO:0000313" key="2">
    <source>
        <dbReference type="EMBL" id="QGG40966.1"/>
    </source>
</evidence>
<dbReference type="InterPro" id="IPR036412">
    <property type="entry name" value="HAD-like_sf"/>
</dbReference>
<dbReference type="Proteomes" id="UP000392064">
    <property type="component" value="Chromosome"/>
</dbReference>
<feature type="domain" description="Polynucleotide kinase PNKP phosphatase" evidence="1">
    <location>
        <begin position="3"/>
        <end position="138"/>
    </location>
</feature>
<proteinExistence type="predicted"/>
<dbReference type="InterPro" id="IPR056782">
    <property type="entry name" value="HAD_PNKP"/>
</dbReference>
<dbReference type="AlphaFoldDB" id="A0A5Q2MIV1"/>
<keyword evidence="3" id="KW-1185">Reference proteome</keyword>
<gene>
    <name evidence="2" type="ORF">GEV26_06105</name>
</gene>
<dbReference type="Gene3D" id="3.40.50.1000">
    <property type="entry name" value="HAD superfamily/HAD-like"/>
    <property type="match status" value="1"/>
</dbReference>
<dbReference type="RefSeq" id="WP_153652235.1">
    <property type="nucleotide sequence ID" value="NZ_CP045737.1"/>
</dbReference>
<evidence type="ECO:0000259" key="1">
    <source>
        <dbReference type="Pfam" id="PF25109"/>
    </source>
</evidence>
<dbReference type="Pfam" id="PF25109">
    <property type="entry name" value="HAD_PNKP"/>
    <property type="match status" value="1"/>
</dbReference>
<dbReference type="EMBL" id="CP045737">
    <property type="protein sequence ID" value="QGG40966.1"/>
    <property type="molecule type" value="Genomic_DNA"/>
</dbReference>
<reference evidence="2 3" key="1">
    <citation type="submission" date="2019-11" db="EMBL/GenBank/DDBJ databases">
        <authorList>
            <person name="Li J."/>
        </authorList>
    </citation>
    <scope>NUCLEOTIDE SEQUENCE [LARGE SCALE GENOMIC DNA]</scope>
    <source>
        <strain evidence="2 3">MF47</strain>
    </source>
</reference>
<dbReference type="InterPro" id="IPR023214">
    <property type="entry name" value="HAD_sf"/>
</dbReference>
<organism evidence="2 3">
    <name type="scientific">Aeromicrobium yanjiei</name>
    <dbReference type="NCBI Taxonomy" id="2662028"/>
    <lineage>
        <taxon>Bacteria</taxon>
        <taxon>Bacillati</taxon>
        <taxon>Actinomycetota</taxon>
        <taxon>Actinomycetes</taxon>
        <taxon>Propionibacteriales</taxon>
        <taxon>Nocardioidaceae</taxon>
        <taxon>Aeromicrobium</taxon>
    </lineage>
</organism>
<dbReference type="KEGG" id="aef:GEV26_06105"/>
<sequence>MRDAVIFDMDGTLCDTSSIQHMVEGDDKDFAAFHAASADCPAHADVVEAARAQHEQGRAVLVVTSREFIWRDLTLDWLVAHDVPYDALYMRIVGDYRKDVVIKSEILQRIADDGYTVLEAWDDKPAVVNLWREHDIVVHVVG</sequence>
<protein>
    <recommendedName>
        <fullName evidence="1">Polynucleotide kinase PNKP phosphatase domain-containing protein</fullName>
    </recommendedName>
</protein>
<accession>A0A5Q2MIV1</accession>
<dbReference type="SUPFAM" id="SSF56784">
    <property type="entry name" value="HAD-like"/>
    <property type="match status" value="1"/>
</dbReference>
<evidence type="ECO:0000313" key="3">
    <source>
        <dbReference type="Proteomes" id="UP000392064"/>
    </source>
</evidence>